<dbReference type="Proteomes" id="UP001174694">
    <property type="component" value="Unassembled WGS sequence"/>
</dbReference>
<protein>
    <recommendedName>
        <fullName evidence="6">Serine-threonine kinase receptor-associated protein</fullName>
    </recommendedName>
</protein>
<dbReference type="AlphaFoldDB" id="A0AA38VH56"/>
<comment type="similarity">
    <text evidence="5">Belongs to the WD repeat STRAP family.</text>
</comment>
<dbReference type="PANTHER" id="PTHR19877:SF13">
    <property type="entry name" value="SERINE-THREONINE KINASE RECEPTOR-ASSOCIATED PROTEIN"/>
    <property type="match status" value="1"/>
</dbReference>
<comment type="caution">
    <text evidence="8">The sequence shown here is derived from an EMBL/GenBank/DDBJ whole genome shotgun (WGS) entry which is preliminary data.</text>
</comment>
<dbReference type="GO" id="GO:0032797">
    <property type="term" value="C:SMN complex"/>
    <property type="evidence" value="ECO:0007669"/>
    <property type="project" value="TreeGrafter"/>
</dbReference>
<dbReference type="PROSITE" id="PS00678">
    <property type="entry name" value="WD_REPEATS_1"/>
    <property type="match status" value="1"/>
</dbReference>
<evidence type="ECO:0000313" key="8">
    <source>
        <dbReference type="EMBL" id="KAJ9131743.1"/>
    </source>
</evidence>
<dbReference type="PANTHER" id="PTHR19877">
    <property type="entry name" value="EUKARYOTIC TRANSLATION INITIATION FACTOR 3 SUBUNIT I"/>
    <property type="match status" value="1"/>
</dbReference>
<dbReference type="InterPro" id="IPR015943">
    <property type="entry name" value="WD40/YVTN_repeat-like_dom_sf"/>
</dbReference>
<sequence length="363" mass="39613">MAAEAPRQYVPLTCHGHSRPVPHISFSRLEKDDVYYMISACKDGNPMLRDGQTGDWIGTFIGHKGAVWQAKLSPDASNAATASADFTAKIWDTHTGELLYTLQHDHIVRAIAYPYDNSTMVATGGYEKKLRIFDLAEMKQDAASPVSNENNGIIHPMIIPSSLAFEIGAETHQDTIKFVIWAKDPVTLITASGKTLRWFDIPDRKCVKSEDLDGEITSCELVSLASEVSEPSDIGGGEPVLAVAAGKTVYFWGGLRADQEIKRTTLSHGIASVGLDLKGKKFVVGEEPGTWARVYNWDDAREIDIHKGHHGPIWSIAFSPDGKLYATGSEDGTIKMWKNCDGFYGLWRGGAAATAAASERNAD</sequence>
<dbReference type="SMART" id="SM00320">
    <property type="entry name" value="WD40"/>
    <property type="match status" value="5"/>
</dbReference>
<dbReference type="Pfam" id="PF00400">
    <property type="entry name" value="WD40"/>
    <property type="match status" value="3"/>
</dbReference>
<dbReference type="InterPro" id="IPR019775">
    <property type="entry name" value="WD40_repeat_CS"/>
</dbReference>
<evidence type="ECO:0000256" key="1">
    <source>
        <dbReference type="ARBA" id="ARBA00022574"/>
    </source>
</evidence>
<proteinExistence type="inferred from homology"/>
<organism evidence="8 9">
    <name type="scientific">Pleurostoma richardsiae</name>
    <dbReference type="NCBI Taxonomy" id="41990"/>
    <lineage>
        <taxon>Eukaryota</taxon>
        <taxon>Fungi</taxon>
        <taxon>Dikarya</taxon>
        <taxon>Ascomycota</taxon>
        <taxon>Pezizomycotina</taxon>
        <taxon>Sordariomycetes</taxon>
        <taxon>Sordariomycetidae</taxon>
        <taxon>Calosphaeriales</taxon>
        <taxon>Pleurostomataceae</taxon>
        <taxon>Pleurostoma</taxon>
    </lineage>
</organism>
<dbReference type="SUPFAM" id="SSF50978">
    <property type="entry name" value="WD40 repeat-like"/>
    <property type="match status" value="1"/>
</dbReference>
<evidence type="ECO:0000256" key="5">
    <source>
        <dbReference type="ARBA" id="ARBA00038394"/>
    </source>
</evidence>
<evidence type="ECO:0000256" key="3">
    <source>
        <dbReference type="ARBA" id="ARBA00022737"/>
    </source>
</evidence>
<feature type="repeat" description="WD" evidence="7">
    <location>
        <begin position="60"/>
        <end position="101"/>
    </location>
</feature>
<dbReference type="InterPro" id="IPR036322">
    <property type="entry name" value="WD40_repeat_dom_sf"/>
</dbReference>
<keyword evidence="9" id="KW-1185">Reference proteome</keyword>
<accession>A0AA38VH56</accession>
<dbReference type="PROSITE" id="PS50294">
    <property type="entry name" value="WD_REPEATS_REGION"/>
    <property type="match status" value="2"/>
</dbReference>
<dbReference type="InterPro" id="IPR001680">
    <property type="entry name" value="WD40_rpt"/>
</dbReference>
<keyword evidence="3" id="KW-0677">Repeat</keyword>
<dbReference type="PROSITE" id="PS50082">
    <property type="entry name" value="WD_REPEATS_2"/>
    <property type="match status" value="2"/>
</dbReference>
<dbReference type="EMBL" id="JANBVO010000064">
    <property type="protein sequence ID" value="KAJ9131743.1"/>
    <property type="molecule type" value="Genomic_DNA"/>
</dbReference>
<reference evidence="8" key="1">
    <citation type="submission" date="2022-07" db="EMBL/GenBank/DDBJ databases">
        <title>Fungi with potential for degradation of polypropylene.</title>
        <authorList>
            <person name="Gostincar C."/>
        </authorList>
    </citation>
    <scope>NUCLEOTIDE SEQUENCE</scope>
    <source>
        <strain evidence="8">EXF-13308</strain>
    </source>
</reference>
<keyword evidence="1 7" id="KW-0853">WD repeat</keyword>
<dbReference type="GO" id="GO:0000387">
    <property type="term" value="P:spliceosomal snRNP assembly"/>
    <property type="evidence" value="ECO:0007669"/>
    <property type="project" value="TreeGrafter"/>
</dbReference>
<keyword evidence="4" id="KW-0508">mRNA splicing</keyword>
<evidence type="ECO:0000313" key="9">
    <source>
        <dbReference type="Proteomes" id="UP001174694"/>
    </source>
</evidence>
<dbReference type="Gene3D" id="2.130.10.10">
    <property type="entry name" value="YVTN repeat-like/Quinoprotein amine dehydrogenase"/>
    <property type="match status" value="1"/>
</dbReference>
<feature type="repeat" description="WD" evidence="7">
    <location>
        <begin position="306"/>
        <end position="338"/>
    </location>
</feature>
<gene>
    <name evidence="8" type="ORF">NKR23_g11585</name>
</gene>
<keyword evidence="2" id="KW-0507">mRNA processing</keyword>
<dbReference type="GO" id="GO:0003723">
    <property type="term" value="F:RNA binding"/>
    <property type="evidence" value="ECO:0007669"/>
    <property type="project" value="TreeGrafter"/>
</dbReference>
<evidence type="ECO:0000256" key="2">
    <source>
        <dbReference type="ARBA" id="ARBA00022664"/>
    </source>
</evidence>
<evidence type="ECO:0000256" key="4">
    <source>
        <dbReference type="ARBA" id="ARBA00023187"/>
    </source>
</evidence>
<evidence type="ECO:0000256" key="6">
    <source>
        <dbReference type="ARBA" id="ARBA00040390"/>
    </source>
</evidence>
<name>A0AA38VH56_9PEZI</name>
<evidence type="ECO:0000256" key="7">
    <source>
        <dbReference type="PROSITE-ProRule" id="PRU00221"/>
    </source>
</evidence>